<evidence type="ECO:0000259" key="2">
    <source>
        <dbReference type="PROSITE" id="PS50103"/>
    </source>
</evidence>
<dbReference type="PROSITE" id="PS50103">
    <property type="entry name" value="ZF_C3H1"/>
    <property type="match status" value="1"/>
</dbReference>
<dbReference type="GO" id="GO:0008270">
    <property type="term" value="F:zinc ion binding"/>
    <property type="evidence" value="ECO:0007669"/>
    <property type="project" value="UniProtKB-KW"/>
</dbReference>
<dbReference type="InterPro" id="IPR000571">
    <property type="entry name" value="Znf_CCCH"/>
</dbReference>
<keyword evidence="1" id="KW-0863">Zinc-finger</keyword>
<organism evidence="3 4">
    <name type="scientific">Rotaria sordida</name>
    <dbReference type="NCBI Taxonomy" id="392033"/>
    <lineage>
        <taxon>Eukaryota</taxon>
        <taxon>Metazoa</taxon>
        <taxon>Spiralia</taxon>
        <taxon>Gnathifera</taxon>
        <taxon>Rotifera</taxon>
        <taxon>Eurotatoria</taxon>
        <taxon>Bdelloidea</taxon>
        <taxon>Philodinida</taxon>
        <taxon>Philodinidae</taxon>
        <taxon>Rotaria</taxon>
    </lineage>
</organism>
<dbReference type="GO" id="GO:0003676">
    <property type="term" value="F:nucleic acid binding"/>
    <property type="evidence" value="ECO:0007669"/>
    <property type="project" value="InterPro"/>
</dbReference>
<protein>
    <recommendedName>
        <fullName evidence="2">C3H1-type domain-containing protein</fullName>
    </recommendedName>
</protein>
<proteinExistence type="predicted"/>
<feature type="domain" description="C3H1-type" evidence="2">
    <location>
        <begin position="212"/>
        <end position="238"/>
    </location>
</feature>
<feature type="zinc finger region" description="C3H1-type" evidence="1">
    <location>
        <begin position="212"/>
        <end position="238"/>
    </location>
</feature>
<evidence type="ECO:0000256" key="1">
    <source>
        <dbReference type="PROSITE-ProRule" id="PRU00723"/>
    </source>
</evidence>
<reference evidence="3" key="1">
    <citation type="submission" date="2021-02" db="EMBL/GenBank/DDBJ databases">
        <authorList>
            <person name="Nowell W R."/>
        </authorList>
    </citation>
    <scope>NUCLEOTIDE SEQUENCE</scope>
</reference>
<dbReference type="PANTHER" id="PTHR47326">
    <property type="entry name" value="TRANSPOSABLE ELEMENT TC3 TRANSPOSASE-LIKE PROTEIN"/>
    <property type="match status" value="1"/>
</dbReference>
<dbReference type="Proteomes" id="UP000663864">
    <property type="component" value="Unassembled WGS sequence"/>
</dbReference>
<dbReference type="EMBL" id="CAJNOT010002785">
    <property type="protein sequence ID" value="CAF1343297.1"/>
    <property type="molecule type" value="Genomic_DNA"/>
</dbReference>
<dbReference type="SUPFAM" id="SSF54928">
    <property type="entry name" value="RNA-binding domain, RBD"/>
    <property type="match status" value="1"/>
</dbReference>
<dbReference type="AlphaFoldDB" id="A0A815GWA3"/>
<evidence type="ECO:0000313" key="3">
    <source>
        <dbReference type="EMBL" id="CAF1343297.1"/>
    </source>
</evidence>
<keyword evidence="1" id="KW-0479">Metal-binding</keyword>
<dbReference type="Gene3D" id="3.30.420.10">
    <property type="entry name" value="Ribonuclease H-like superfamily/Ribonuclease H"/>
    <property type="match status" value="1"/>
</dbReference>
<name>A0A815GWA3_9BILA</name>
<comment type="caution">
    <text evidence="3">The sequence shown here is derived from an EMBL/GenBank/DDBJ whole genome shotgun (WGS) entry which is preliminary data.</text>
</comment>
<accession>A0A815GWA3</accession>
<dbReference type="InterPro" id="IPR036397">
    <property type="entry name" value="RNaseH_sf"/>
</dbReference>
<evidence type="ECO:0000313" key="4">
    <source>
        <dbReference type="Proteomes" id="UP000663864"/>
    </source>
</evidence>
<dbReference type="PANTHER" id="PTHR47326:SF1">
    <property type="entry name" value="HTH PSQ-TYPE DOMAIN-CONTAINING PROTEIN"/>
    <property type="match status" value="1"/>
</dbReference>
<keyword evidence="1" id="KW-0862">Zinc</keyword>
<dbReference type="InterPro" id="IPR035979">
    <property type="entry name" value="RBD_domain_sf"/>
</dbReference>
<sequence length="781" mass="91333">MKVGSIEVDNKQFRISRYNPKDIPLSGQMTPFLLIRKSEKNNNKKTLKDLIESDINKYFERFGKIVHCQWNDDCEAILKFQHYDIVDQIILSDGPHEINGIKIDVEKTQQTQTSNMMATTKTVFCIHVTNIPLDVTSEELSQIFNIHVADIVIKPGYIIRNECLASKDQINSEAWIINIGNEKQIRDLASKNSKIKLRGLQIKCDVINEPVYPFELCRNFKTGVCKYQIKCQFKHIMCNQPETCPDEQCPYGHNRKRQVTSNVEEDNENCEKNFYRLRISNIPTTANKEELAKLLDIKGEHISRIILKEDQDKNSSSDVAYLVHQRSVKYLQSRIYRLHDKNDSDDQSNKMKCQLEIDVDFYYWDDECHSNECFSTTNYNQTKESKSLLWRGLHTEQSNDNSSEEITDMEVSDEIHLKNKQILPNTISNDMERNVKYLLTKKYSYSTIQQDLAEMNVNISTSTISLIANKIRKQHRLGLLNNQNPKFYYRYHVATADIVRRITLCISKENPPTVRLIAARCNISVGTVINVIHNIIHAKCLKKRSVHQLNPTAIDKRRSRAWRMYLRLFNEKYKNYITTDEAWFYLDVSQGVQDICYVRSKELPDEIKIIQRNVLHPVAVMVWAGVCASGKTQLHFMEPGSITTSEYYIEHILQPFIKYDVPRLFHGNKRKEMVLHQDNALGHKVKDILAYMKENKIKVITPEEWLPKSPDAAPMDYSIWNILKEQVRKHKISTLNQLKNVIKQEWENLEQSVIDDTLKNWPKRCRLIYYAQGSFIEHLLQ</sequence>
<gene>
    <name evidence="3" type="ORF">ZHD862_LOCUS30160</name>
</gene>